<comment type="caution">
    <text evidence="1">The sequence shown here is derived from an EMBL/GenBank/DDBJ whole genome shotgun (WGS) entry which is preliminary data.</text>
</comment>
<gene>
    <name evidence="1" type="ORF">GGX14DRAFT_442851</name>
</gene>
<organism evidence="1 2">
    <name type="scientific">Mycena pura</name>
    <dbReference type="NCBI Taxonomy" id="153505"/>
    <lineage>
        <taxon>Eukaryota</taxon>
        <taxon>Fungi</taxon>
        <taxon>Dikarya</taxon>
        <taxon>Basidiomycota</taxon>
        <taxon>Agaricomycotina</taxon>
        <taxon>Agaricomycetes</taxon>
        <taxon>Agaricomycetidae</taxon>
        <taxon>Agaricales</taxon>
        <taxon>Marasmiineae</taxon>
        <taxon>Mycenaceae</taxon>
        <taxon>Mycena</taxon>
    </lineage>
</organism>
<name>A0AAD6VSU3_9AGAR</name>
<sequence>MVALAQDLIDTIIDEVAAKRWFDRKNYGDLAACSLTARAFVAPSQRHLFRSLTLSTDNGHGNDGWPQELGAESWQVLTDSPHLGSYVRDFHLDMSTTAMSTLASLASLIPLLSGVNRLAIVCIHHYKWEKFPVGFRTALVSLFSLPSLRCVALTNYYGVPSSLIRHALVSYKEVSFRWVTIGSNEELFPCDRLGMKSLPSAAPLDHLALRYHPDRFAFHAHALLLDSGIASSLKHIRQLELTLPLPKSLGTLPPVSLGDLEAIALSYSDLIENLVINLGGLRDNPIVLPNLSHLCRLTLKASVRKLYVPDSVLTAMTSLPACTPALEVVNVLIYASFEERYDFNHQPDVDKALENLPRIKEVHFRVSCAGQGHFGSRTRRMLFIANNANLLTFSDAYGETCYSYWHPMADFSN</sequence>
<reference evidence="1" key="1">
    <citation type="submission" date="2023-03" db="EMBL/GenBank/DDBJ databases">
        <title>Massive genome expansion in bonnet fungi (Mycena s.s.) driven by repeated elements and novel gene families across ecological guilds.</title>
        <authorList>
            <consortium name="Lawrence Berkeley National Laboratory"/>
            <person name="Harder C.B."/>
            <person name="Miyauchi S."/>
            <person name="Viragh M."/>
            <person name="Kuo A."/>
            <person name="Thoen E."/>
            <person name="Andreopoulos B."/>
            <person name="Lu D."/>
            <person name="Skrede I."/>
            <person name="Drula E."/>
            <person name="Henrissat B."/>
            <person name="Morin E."/>
            <person name="Kohler A."/>
            <person name="Barry K."/>
            <person name="LaButti K."/>
            <person name="Morin E."/>
            <person name="Salamov A."/>
            <person name="Lipzen A."/>
            <person name="Mereny Z."/>
            <person name="Hegedus B."/>
            <person name="Baldrian P."/>
            <person name="Stursova M."/>
            <person name="Weitz H."/>
            <person name="Taylor A."/>
            <person name="Grigoriev I.V."/>
            <person name="Nagy L.G."/>
            <person name="Martin F."/>
            <person name="Kauserud H."/>
        </authorList>
    </citation>
    <scope>NUCLEOTIDE SEQUENCE</scope>
    <source>
        <strain evidence="1">9144</strain>
    </source>
</reference>
<dbReference type="EMBL" id="JARJCW010000017">
    <property type="protein sequence ID" value="KAJ7215384.1"/>
    <property type="molecule type" value="Genomic_DNA"/>
</dbReference>
<keyword evidence="2" id="KW-1185">Reference proteome</keyword>
<dbReference type="Proteomes" id="UP001219525">
    <property type="component" value="Unassembled WGS sequence"/>
</dbReference>
<evidence type="ECO:0000313" key="2">
    <source>
        <dbReference type="Proteomes" id="UP001219525"/>
    </source>
</evidence>
<evidence type="ECO:0000313" key="1">
    <source>
        <dbReference type="EMBL" id="KAJ7215384.1"/>
    </source>
</evidence>
<accession>A0AAD6VSU3</accession>
<dbReference type="AlphaFoldDB" id="A0AAD6VSU3"/>
<protein>
    <submittedName>
        <fullName evidence="1">Uncharacterized protein</fullName>
    </submittedName>
</protein>
<proteinExistence type="predicted"/>